<feature type="chain" id="PRO_5024300959" evidence="2">
    <location>
        <begin position="28"/>
        <end position="442"/>
    </location>
</feature>
<evidence type="ECO:0000256" key="1">
    <source>
        <dbReference type="ARBA" id="ARBA00006068"/>
    </source>
</evidence>
<dbReference type="NCBIfam" id="TIGR00350">
    <property type="entry name" value="lytR_cpsA_psr"/>
    <property type="match status" value="1"/>
</dbReference>
<evidence type="ECO:0000259" key="3">
    <source>
        <dbReference type="Pfam" id="PF03816"/>
    </source>
</evidence>
<dbReference type="AlphaFoldDB" id="A0A5R9E1H7"/>
<accession>A0A5R9E1H7</accession>
<dbReference type="Gene3D" id="3.40.630.190">
    <property type="entry name" value="LCP protein"/>
    <property type="match status" value="1"/>
</dbReference>
<dbReference type="Proteomes" id="UP000305921">
    <property type="component" value="Unassembled WGS sequence"/>
</dbReference>
<keyword evidence="5" id="KW-1185">Reference proteome</keyword>
<dbReference type="InterPro" id="IPR004474">
    <property type="entry name" value="LytR_CpsA_psr"/>
</dbReference>
<dbReference type="EMBL" id="VAWE01000001">
    <property type="protein sequence ID" value="TLQ42822.1"/>
    <property type="molecule type" value="Genomic_DNA"/>
</dbReference>
<organism evidence="4 5">
    <name type="scientific">Streptomyces marianii</name>
    <dbReference type="NCBI Taxonomy" id="1817406"/>
    <lineage>
        <taxon>Bacteria</taxon>
        <taxon>Bacillati</taxon>
        <taxon>Actinomycetota</taxon>
        <taxon>Actinomycetes</taxon>
        <taxon>Kitasatosporales</taxon>
        <taxon>Streptomycetaceae</taxon>
        <taxon>Streptomyces</taxon>
    </lineage>
</organism>
<dbReference type="PANTHER" id="PTHR33392:SF6">
    <property type="entry name" value="POLYISOPRENYL-TEICHOIC ACID--PEPTIDOGLYCAN TEICHOIC ACID TRANSFERASE TAGU"/>
    <property type="match status" value="1"/>
</dbReference>
<evidence type="ECO:0000256" key="2">
    <source>
        <dbReference type="SAM" id="SignalP"/>
    </source>
</evidence>
<evidence type="ECO:0000313" key="4">
    <source>
        <dbReference type="EMBL" id="TLQ42822.1"/>
    </source>
</evidence>
<keyword evidence="2" id="KW-0732">Signal</keyword>
<reference evidence="4 5" key="1">
    <citation type="submission" date="2019-05" db="EMBL/GenBank/DDBJ databases">
        <title>Streptomyces marianii sp. nov., a novel marine actinomycete from southern coast of India.</title>
        <authorList>
            <person name="Iniyan A.M."/>
            <person name="Wink J."/>
            <person name="Ramprasad E."/>
            <person name="Ramana C.V."/>
            <person name="Bunk B."/>
            <person name="Sproer C."/>
            <person name="Joseph F.-J.R.S."/>
            <person name="Vincent S.G.P."/>
        </authorList>
    </citation>
    <scope>NUCLEOTIDE SEQUENCE [LARGE SCALE GENOMIC DNA]</scope>
    <source>
        <strain evidence="4 5">ICN19</strain>
    </source>
</reference>
<dbReference type="RefSeq" id="WP_138052231.1">
    <property type="nucleotide sequence ID" value="NZ_VAWE01000001.1"/>
</dbReference>
<comment type="similarity">
    <text evidence="1">Belongs to the LytR/CpsA/Psr (LCP) family.</text>
</comment>
<gene>
    <name evidence="4" type="ORF">FEF34_06330</name>
</gene>
<evidence type="ECO:0000313" key="5">
    <source>
        <dbReference type="Proteomes" id="UP000305921"/>
    </source>
</evidence>
<dbReference type="Pfam" id="PF03816">
    <property type="entry name" value="LytR_cpsA_psr"/>
    <property type="match status" value="1"/>
</dbReference>
<dbReference type="PANTHER" id="PTHR33392">
    <property type="entry name" value="POLYISOPRENYL-TEICHOIC ACID--PEPTIDOGLYCAN TEICHOIC ACID TRANSFERASE TAGU"/>
    <property type="match status" value="1"/>
</dbReference>
<name>A0A5R9E1H7_9ACTN</name>
<feature type="domain" description="Cell envelope-related transcriptional attenuator" evidence="3">
    <location>
        <begin position="71"/>
        <end position="218"/>
    </location>
</feature>
<protein>
    <submittedName>
        <fullName evidence="4">LytR family transcriptional regulator</fullName>
    </submittedName>
</protein>
<dbReference type="InterPro" id="IPR050922">
    <property type="entry name" value="LytR/CpsA/Psr_CW_biosynth"/>
</dbReference>
<sequence length="442" mass="46823">MRRLTAGLTVLAGLASWPWLGAQTAPAADGPAARDSGRGTNILIVGIDSRTGLSAGEKRRLHVGGEGCDCTDVMMLVHLSEDRRRASVVSIPRDSYVEYAAPEGTTGAAPRGKINGAFKIGRGPLAVRTVEKVTGLSVDHYLETGFTGFEQAVNDLGGATVCSDKPLKDENSGLDITAGTHHLDGNRALGYARARHLDPPGDLGRVRRQQRMLADLLEGLTVRGALADPVKAADTARRLLRSVRTDVGTGMNDLIGIGWTLGRLPADRVEFATVPIAHFDHRVPGVGSTLLWHESRSRALWEALRADRPITGDTRILPVPETRAETNPARITVRVDDAEVATALRRSRFLVTDTSASAPAERPAGPPLITFPDGREADANTLAAALPGARLRAAARADGIFDVTVGSEPIVVKTVTYDRNVAEGAPVTADRLRCAGSPPPAS</sequence>
<feature type="signal peptide" evidence="2">
    <location>
        <begin position="1"/>
        <end position="27"/>
    </location>
</feature>
<dbReference type="OrthoDB" id="9782542at2"/>
<comment type="caution">
    <text evidence="4">The sequence shown here is derived from an EMBL/GenBank/DDBJ whole genome shotgun (WGS) entry which is preliminary data.</text>
</comment>
<proteinExistence type="inferred from homology"/>